<dbReference type="AlphaFoldDB" id="A0AA88E9K2"/>
<feature type="compositionally biased region" description="Polar residues" evidence="1">
    <location>
        <begin position="135"/>
        <end position="144"/>
    </location>
</feature>
<accession>A0AA88E9K2</accession>
<feature type="compositionally biased region" description="Polar residues" evidence="1">
    <location>
        <begin position="85"/>
        <end position="100"/>
    </location>
</feature>
<dbReference type="EMBL" id="BTGU01001195">
    <property type="protein sequence ID" value="GMN70614.1"/>
    <property type="molecule type" value="Genomic_DNA"/>
</dbReference>
<organism evidence="2 3">
    <name type="scientific">Ficus carica</name>
    <name type="common">Common fig</name>
    <dbReference type="NCBI Taxonomy" id="3494"/>
    <lineage>
        <taxon>Eukaryota</taxon>
        <taxon>Viridiplantae</taxon>
        <taxon>Streptophyta</taxon>
        <taxon>Embryophyta</taxon>
        <taxon>Tracheophyta</taxon>
        <taxon>Spermatophyta</taxon>
        <taxon>Magnoliopsida</taxon>
        <taxon>eudicotyledons</taxon>
        <taxon>Gunneridae</taxon>
        <taxon>Pentapetalae</taxon>
        <taxon>rosids</taxon>
        <taxon>fabids</taxon>
        <taxon>Rosales</taxon>
        <taxon>Moraceae</taxon>
        <taxon>Ficeae</taxon>
        <taxon>Ficus</taxon>
    </lineage>
</organism>
<dbReference type="Proteomes" id="UP001187192">
    <property type="component" value="Unassembled WGS sequence"/>
</dbReference>
<evidence type="ECO:0000313" key="2">
    <source>
        <dbReference type="EMBL" id="GMN70614.1"/>
    </source>
</evidence>
<evidence type="ECO:0000313" key="3">
    <source>
        <dbReference type="Proteomes" id="UP001187192"/>
    </source>
</evidence>
<feature type="compositionally biased region" description="Basic and acidic residues" evidence="1">
    <location>
        <begin position="181"/>
        <end position="205"/>
    </location>
</feature>
<keyword evidence="3" id="KW-1185">Reference proteome</keyword>
<evidence type="ECO:0000256" key="1">
    <source>
        <dbReference type="SAM" id="MobiDB-lite"/>
    </source>
</evidence>
<gene>
    <name evidence="2" type="ORF">TIFTF001_039655</name>
</gene>
<feature type="region of interest" description="Disordered" evidence="1">
    <location>
        <begin position="21"/>
        <end position="44"/>
    </location>
</feature>
<name>A0AA88E9K2_FICCA</name>
<proteinExistence type="predicted"/>
<reference evidence="2" key="1">
    <citation type="submission" date="2023-07" db="EMBL/GenBank/DDBJ databases">
        <title>draft genome sequence of fig (Ficus carica).</title>
        <authorList>
            <person name="Takahashi T."/>
            <person name="Nishimura K."/>
        </authorList>
    </citation>
    <scope>NUCLEOTIDE SEQUENCE</scope>
</reference>
<protein>
    <submittedName>
        <fullName evidence="2">Uncharacterized protein</fullName>
    </submittedName>
</protein>
<sequence length="205" mass="23114">MDTWHRSIGPIALMRQKPVYPSGTLGEHQTTPVSAGAQAQPKPTQTEILAENVKNLTEIIRVLMDAHREAHNVQLPQAQPEAAESTPTRPSGEVGQQRNLSPEAERRSNWTNRESLRHQPQEVELDPGRERSRSHNYQATNSRAATPPATTRHDRRDTINVRRSTTSVFDHLGGAGVSRQRIRDRSVDKPAKKEIDNQNRLDHLQ</sequence>
<feature type="region of interest" description="Disordered" evidence="1">
    <location>
        <begin position="73"/>
        <end position="205"/>
    </location>
</feature>
<feature type="compositionally biased region" description="Basic and acidic residues" evidence="1">
    <location>
        <begin position="151"/>
        <end position="160"/>
    </location>
</feature>
<comment type="caution">
    <text evidence="2">The sequence shown here is derived from an EMBL/GenBank/DDBJ whole genome shotgun (WGS) entry which is preliminary data.</text>
</comment>
<feature type="compositionally biased region" description="Basic and acidic residues" evidence="1">
    <location>
        <begin position="103"/>
        <end position="133"/>
    </location>
</feature>